<dbReference type="CDD" id="cd03794">
    <property type="entry name" value="GT4_WbuB-like"/>
    <property type="match status" value="1"/>
</dbReference>
<evidence type="ECO:0000256" key="1">
    <source>
        <dbReference type="ARBA" id="ARBA00022679"/>
    </source>
</evidence>
<keyword evidence="4" id="KW-0328">Glycosyltransferase</keyword>
<gene>
    <name evidence="4" type="ORF">HMPREF0397_1952</name>
</gene>
<evidence type="ECO:0000313" key="5">
    <source>
        <dbReference type="Proteomes" id="UP000003643"/>
    </source>
</evidence>
<dbReference type="EC" id="2.4.-.-" evidence="4"/>
<name>D5RFG7_FUSN2</name>
<reference evidence="4 5" key="1">
    <citation type="submission" date="2010-04" db="EMBL/GenBank/DDBJ databases">
        <authorList>
            <person name="Qin X."/>
            <person name="Bachman B."/>
            <person name="Battles P."/>
            <person name="Bell A."/>
            <person name="Bess C."/>
            <person name="Bickham C."/>
            <person name="Chaboub L."/>
            <person name="Chen D."/>
            <person name="Coyle M."/>
            <person name="Deiros D.R."/>
            <person name="Dinh H."/>
            <person name="Forbes L."/>
            <person name="Fowler G."/>
            <person name="Francisco L."/>
            <person name="Fu Q."/>
            <person name="Gubbala S."/>
            <person name="Hale W."/>
            <person name="Han Y."/>
            <person name="Hemphill L."/>
            <person name="Highlander S.K."/>
            <person name="Hirani K."/>
            <person name="Hogues M."/>
            <person name="Jackson L."/>
            <person name="Jakkamsetti A."/>
            <person name="Javaid M."/>
            <person name="Jiang H."/>
            <person name="Korchina V."/>
            <person name="Kovar C."/>
            <person name="Lara F."/>
            <person name="Lee S."/>
            <person name="Mata R."/>
            <person name="Mathew T."/>
            <person name="Moen C."/>
            <person name="Morales K."/>
            <person name="Munidasa M."/>
            <person name="Nazareth L."/>
            <person name="Ngo R."/>
            <person name="Nguyen L."/>
            <person name="Okwuonu G."/>
            <person name="Ongeri F."/>
            <person name="Patil S."/>
            <person name="Petrosino J."/>
            <person name="Pham C."/>
            <person name="Pham P."/>
            <person name="Pu L.-L."/>
            <person name="Puazo M."/>
            <person name="Raj R."/>
            <person name="Reid J."/>
            <person name="Rouhana J."/>
            <person name="Saada N."/>
            <person name="Shang Y."/>
            <person name="Simmons D."/>
            <person name="Thornton R."/>
            <person name="Warren J."/>
            <person name="Weissenberger G."/>
            <person name="Zhang J."/>
            <person name="Zhang L."/>
            <person name="Zhou C."/>
            <person name="Zhu D."/>
            <person name="Muzny D."/>
            <person name="Worley K."/>
            <person name="Gibbs R."/>
        </authorList>
    </citation>
    <scope>NUCLEOTIDE SEQUENCE [LARGE SCALE GENOMIC DNA]</scope>
    <source>
        <strain evidence="5">ATCC 23726 / VPI 4351</strain>
    </source>
</reference>
<feature type="domain" description="Glycosyltransferase subfamily 4-like N-terminal" evidence="3">
    <location>
        <begin position="23"/>
        <end position="205"/>
    </location>
</feature>
<dbReference type="PANTHER" id="PTHR46401">
    <property type="entry name" value="GLYCOSYLTRANSFERASE WBBK-RELATED"/>
    <property type="match status" value="1"/>
</dbReference>
<organism evidence="4 5">
    <name type="scientific">Fusobacterium nucleatum subsp. nucleatum (strain ATCC 23726 / VPI 4351)</name>
    <dbReference type="NCBI Taxonomy" id="525283"/>
    <lineage>
        <taxon>Bacteria</taxon>
        <taxon>Fusobacteriati</taxon>
        <taxon>Fusobacteriota</taxon>
        <taxon>Fusobacteriia</taxon>
        <taxon>Fusobacteriales</taxon>
        <taxon>Fusobacteriaceae</taxon>
        <taxon>Fusobacterium</taxon>
    </lineage>
</organism>
<feature type="domain" description="Glycosyl transferase family 1" evidence="2">
    <location>
        <begin position="214"/>
        <end position="378"/>
    </location>
</feature>
<dbReference type="RefSeq" id="WP_005904193.1">
    <property type="nucleotide sequence ID" value="NZ_ADVK01000055.1"/>
</dbReference>
<keyword evidence="1 4" id="KW-0808">Transferase</keyword>
<dbReference type="GO" id="GO:0016757">
    <property type="term" value="F:glycosyltransferase activity"/>
    <property type="evidence" value="ECO:0007669"/>
    <property type="project" value="UniProtKB-KW"/>
</dbReference>
<evidence type="ECO:0000313" key="4">
    <source>
        <dbReference type="EMBL" id="EFG94431.1"/>
    </source>
</evidence>
<protein>
    <submittedName>
        <fullName evidence="4">Glycosyltransferase, group 1 family protein</fullName>
        <ecNumber evidence="4">2.4.-.-</ecNumber>
    </submittedName>
</protein>
<dbReference type="Gene3D" id="3.40.50.2000">
    <property type="entry name" value="Glycogen Phosphorylase B"/>
    <property type="match status" value="2"/>
</dbReference>
<dbReference type="AlphaFoldDB" id="D5RFG7"/>
<proteinExistence type="predicted"/>
<comment type="caution">
    <text evidence="4">The sequence shown here is derived from an EMBL/GenBank/DDBJ whole genome shotgun (WGS) entry which is preliminary data.</text>
</comment>
<dbReference type="GO" id="GO:0009103">
    <property type="term" value="P:lipopolysaccharide biosynthetic process"/>
    <property type="evidence" value="ECO:0007669"/>
    <property type="project" value="TreeGrafter"/>
</dbReference>
<evidence type="ECO:0000259" key="2">
    <source>
        <dbReference type="Pfam" id="PF00534"/>
    </source>
</evidence>
<dbReference type="SUPFAM" id="SSF53756">
    <property type="entry name" value="UDP-Glycosyltransferase/glycogen phosphorylase"/>
    <property type="match status" value="1"/>
</dbReference>
<dbReference type="InterPro" id="IPR001296">
    <property type="entry name" value="Glyco_trans_1"/>
</dbReference>
<dbReference type="InterPro" id="IPR028098">
    <property type="entry name" value="Glyco_trans_4-like_N"/>
</dbReference>
<accession>D5RFG7</accession>
<dbReference type="Proteomes" id="UP000003643">
    <property type="component" value="Unassembled WGS sequence"/>
</dbReference>
<dbReference type="Pfam" id="PF13439">
    <property type="entry name" value="Glyco_transf_4"/>
    <property type="match status" value="1"/>
</dbReference>
<sequence length="403" mass="46547">MKSIWFINEHDAPPEFSKTRRRYDMCKYLFRLRKYKLHIICGAFLHGTQNKYAYAKNQKKNVNINGVDVHILKGVKYGSNVKRIFSMLVFMLRLIFFKFPKNDKPDLIYASSPHLFAALGSLILAKKNKAKYILEIRDLWPETWVQMNIIKKNGLIHKFFLKIEKYLYEKADKIIFLGENFSYILSLGIDKNKLHSVNNGVDLEEFDKDIESPIKLNLEKFNITYTGAIGPANNLDTLLDLAKLIDNNSIIFNIVGFGPLKEHLKNRVEKEGILNIRFYEPINKIFVPSLLRSSEVLIILLLDIELYKAGISPNKLFEYFASSKPILFFGNTVSDYVADANSGISVPAGDITRLKDACLRLYNMSVEEREQLGRNGRNYVEKNFDWKILANKVDEIIENVLKG</sequence>
<dbReference type="PANTHER" id="PTHR46401:SF2">
    <property type="entry name" value="GLYCOSYLTRANSFERASE WBBK-RELATED"/>
    <property type="match status" value="1"/>
</dbReference>
<dbReference type="EMBL" id="ADVK01000055">
    <property type="protein sequence ID" value="EFG94431.1"/>
    <property type="molecule type" value="Genomic_DNA"/>
</dbReference>
<evidence type="ECO:0000259" key="3">
    <source>
        <dbReference type="Pfam" id="PF13439"/>
    </source>
</evidence>
<dbReference type="Pfam" id="PF00534">
    <property type="entry name" value="Glycos_transf_1"/>
    <property type="match status" value="1"/>
</dbReference>